<sequence length="287" mass="31758">MNLGELGAFLRTRRSRVRPDDVGLKPGPRRRVPGLRRDEVAHLAGVSVDYYTELERGRGARPSEQMLRALARALRLSQDEHDHLFHLAGRPAPSRHGSATPVEGALLALLDRLDGTPAQIITDLHEPLIRNGLAVALLGRVPGGPGRGESLVHRWFTQPRARACYVPEDHAHHSRVFVADLRAVVARRGRDQETTALVAELRRRSPEFATLWDSGDVAVRRRDRKRMIHPALGLIEVDCHRVFSEDGRQRLVWFTSPPDAPADARIELLSAASPAHLVGPPVPTSAP</sequence>
<name>A0A3A9VTY4_9ACTN</name>
<gene>
    <name evidence="3" type="ORF">D7318_28790</name>
    <name evidence="2" type="ORF">D7319_29030</name>
</gene>
<dbReference type="Gene3D" id="3.30.450.180">
    <property type="match status" value="1"/>
</dbReference>
<evidence type="ECO:0000313" key="4">
    <source>
        <dbReference type="Proteomes" id="UP000268652"/>
    </source>
</evidence>
<dbReference type="Pfam" id="PF13560">
    <property type="entry name" value="HTH_31"/>
    <property type="match status" value="1"/>
</dbReference>
<dbReference type="InterPro" id="IPR010982">
    <property type="entry name" value="Lambda_DNA-bd_dom_sf"/>
</dbReference>
<protein>
    <submittedName>
        <fullName evidence="2">XRE family transcriptional regulator</fullName>
    </submittedName>
</protein>
<dbReference type="InterPro" id="IPR041413">
    <property type="entry name" value="MLTR_LBD"/>
</dbReference>
<dbReference type="EMBL" id="RBDY01000037">
    <property type="protein sequence ID" value="RKN14757.1"/>
    <property type="molecule type" value="Genomic_DNA"/>
</dbReference>
<dbReference type="Proteomes" id="UP000275024">
    <property type="component" value="Unassembled WGS sequence"/>
</dbReference>
<dbReference type="OrthoDB" id="3542608at2"/>
<comment type="caution">
    <text evidence="2">The sequence shown here is derived from an EMBL/GenBank/DDBJ whole genome shotgun (WGS) entry which is preliminary data.</text>
</comment>
<dbReference type="EMBL" id="RBDX01000038">
    <property type="protein sequence ID" value="RKN04239.1"/>
    <property type="molecule type" value="Genomic_DNA"/>
</dbReference>
<evidence type="ECO:0000313" key="2">
    <source>
        <dbReference type="EMBL" id="RKN04239.1"/>
    </source>
</evidence>
<dbReference type="SMART" id="SM00530">
    <property type="entry name" value="HTH_XRE"/>
    <property type="match status" value="1"/>
</dbReference>
<dbReference type="AlphaFoldDB" id="A0A3A9VTY4"/>
<dbReference type="RefSeq" id="WP_120700176.1">
    <property type="nucleotide sequence ID" value="NZ_RBDX01000038.1"/>
</dbReference>
<dbReference type="InterPro" id="IPR001387">
    <property type="entry name" value="Cro/C1-type_HTH"/>
</dbReference>
<dbReference type="Gene3D" id="1.10.260.40">
    <property type="entry name" value="lambda repressor-like DNA-binding domains"/>
    <property type="match status" value="1"/>
</dbReference>
<dbReference type="Proteomes" id="UP000268652">
    <property type="component" value="Unassembled WGS sequence"/>
</dbReference>
<evidence type="ECO:0000313" key="3">
    <source>
        <dbReference type="EMBL" id="RKN14757.1"/>
    </source>
</evidence>
<dbReference type="Pfam" id="PF17765">
    <property type="entry name" value="MLTR_LBD"/>
    <property type="match status" value="1"/>
</dbReference>
<organism evidence="2 5">
    <name type="scientific">Streptomyces radicis</name>
    <dbReference type="NCBI Taxonomy" id="1750517"/>
    <lineage>
        <taxon>Bacteria</taxon>
        <taxon>Bacillati</taxon>
        <taxon>Actinomycetota</taxon>
        <taxon>Actinomycetes</taxon>
        <taxon>Kitasatosporales</taxon>
        <taxon>Streptomycetaceae</taxon>
        <taxon>Streptomyces</taxon>
    </lineage>
</organism>
<dbReference type="CDD" id="cd00093">
    <property type="entry name" value="HTH_XRE"/>
    <property type="match status" value="1"/>
</dbReference>
<reference evidence="4 5" key="1">
    <citation type="submission" date="2018-09" db="EMBL/GenBank/DDBJ databases">
        <title>Streptomyces sp. nov. DS1-2, an endophytic actinomycete isolated from roots of Dendrobium scabrilingue.</title>
        <authorList>
            <person name="Kuncharoen N."/>
            <person name="Kudo T."/>
            <person name="Ohkuma M."/>
            <person name="Yuki M."/>
            <person name="Tanasupawat S."/>
        </authorList>
    </citation>
    <scope>NUCLEOTIDE SEQUENCE [LARGE SCALE GENOMIC DNA]</scope>
    <source>
        <strain evidence="2 5">AZ1-7</strain>
        <strain evidence="3 4">DS1-2</strain>
    </source>
</reference>
<accession>A0A3A9VTY4</accession>
<keyword evidence="4" id="KW-1185">Reference proteome</keyword>
<evidence type="ECO:0000313" key="5">
    <source>
        <dbReference type="Proteomes" id="UP000275024"/>
    </source>
</evidence>
<feature type="domain" description="HTH cro/C1-type" evidence="1">
    <location>
        <begin position="34"/>
        <end position="81"/>
    </location>
</feature>
<dbReference type="PROSITE" id="PS50943">
    <property type="entry name" value="HTH_CROC1"/>
    <property type="match status" value="1"/>
</dbReference>
<evidence type="ECO:0000259" key="1">
    <source>
        <dbReference type="PROSITE" id="PS50943"/>
    </source>
</evidence>
<dbReference type="SUPFAM" id="SSF47413">
    <property type="entry name" value="lambda repressor-like DNA-binding domains"/>
    <property type="match status" value="1"/>
</dbReference>
<dbReference type="PANTHER" id="PTHR35010:SF2">
    <property type="entry name" value="BLL4672 PROTEIN"/>
    <property type="match status" value="1"/>
</dbReference>
<proteinExistence type="predicted"/>
<dbReference type="GO" id="GO:0003677">
    <property type="term" value="F:DNA binding"/>
    <property type="evidence" value="ECO:0007669"/>
    <property type="project" value="InterPro"/>
</dbReference>
<dbReference type="PANTHER" id="PTHR35010">
    <property type="entry name" value="BLL4672 PROTEIN-RELATED"/>
    <property type="match status" value="1"/>
</dbReference>